<organism evidence="2 3">
    <name type="scientific">Portunus trituberculatus</name>
    <name type="common">Swimming crab</name>
    <name type="synonym">Neptunus trituberculatus</name>
    <dbReference type="NCBI Taxonomy" id="210409"/>
    <lineage>
        <taxon>Eukaryota</taxon>
        <taxon>Metazoa</taxon>
        <taxon>Ecdysozoa</taxon>
        <taxon>Arthropoda</taxon>
        <taxon>Crustacea</taxon>
        <taxon>Multicrustacea</taxon>
        <taxon>Malacostraca</taxon>
        <taxon>Eumalacostraca</taxon>
        <taxon>Eucarida</taxon>
        <taxon>Decapoda</taxon>
        <taxon>Pleocyemata</taxon>
        <taxon>Brachyura</taxon>
        <taxon>Eubrachyura</taxon>
        <taxon>Portunoidea</taxon>
        <taxon>Portunidae</taxon>
        <taxon>Portuninae</taxon>
        <taxon>Portunus</taxon>
    </lineage>
</organism>
<accession>A0A5B7HLI1</accession>
<reference evidence="2 3" key="1">
    <citation type="submission" date="2019-05" db="EMBL/GenBank/DDBJ databases">
        <title>Another draft genome of Portunus trituberculatus and its Hox gene families provides insights of decapod evolution.</title>
        <authorList>
            <person name="Jeong J.-H."/>
            <person name="Song I."/>
            <person name="Kim S."/>
            <person name="Choi T."/>
            <person name="Kim D."/>
            <person name="Ryu S."/>
            <person name="Kim W."/>
        </authorList>
    </citation>
    <scope>NUCLEOTIDE SEQUENCE [LARGE SCALE GENOMIC DNA]</scope>
    <source>
        <tissue evidence="2">Muscle</tissue>
    </source>
</reference>
<comment type="caution">
    <text evidence="2">The sequence shown here is derived from an EMBL/GenBank/DDBJ whole genome shotgun (WGS) entry which is preliminary data.</text>
</comment>
<feature type="compositionally biased region" description="Polar residues" evidence="1">
    <location>
        <begin position="85"/>
        <end position="97"/>
    </location>
</feature>
<protein>
    <submittedName>
        <fullName evidence="2">Uncharacterized protein</fullName>
    </submittedName>
</protein>
<keyword evidence="3" id="KW-1185">Reference proteome</keyword>
<feature type="region of interest" description="Disordered" evidence="1">
    <location>
        <begin position="78"/>
        <end position="106"/>
    </location>
</feature>
<gene>
    <name evidence="2" type="ORF">E2C01_068078</name>
</gene>
<proteinExistence type="predicted"/>
<evidence type="ECO:0000256" key="1">
    <source>
        <dbReference type="SAM" id="MobiDB-lite"/>
    </source>
</evidence>
<name>A0A5B7HLI1_PORTR</name>
<dbReference type="AlphaFoldDB" id="A0A5B7HLI1"/>
<sequence>MKTRQIKARQDMLEHVKKRPKPINAVIYILSITLNPYLRDDYTLHAQSSATRPLEQHRNTGSLAWRQDAVAVRGRRGDGCLAETDGNNVSPTRTRQASGDHDFSGC</sequence>
<dbReference type="Proteomes" id="UP000324222">
    <property type="component" value="Unassembled WGS sequence"/>
</dbReference>
<evidence type="ECO:0000313" key="2">
    <source>
        <dbReference type="EMBL" id="MPC73741.1"/>
    </source>
</evidence>
<dbReference type="EMBL" id="VSRR010037419">
    <property type="protein sequence ID" value="MPC73741.1"/>
    <property type="molecule type" value="Genomic_DNA"/>
</dbReference>
<evidence type="ECO:0000313" key="3">
    <source>
        <dbReference type="Proteomes" id="UP000324222"/>
    </source>
</evidence>